<gene>
    <name evidence="1" type="ORF">O1611_g7681</name>
</gene>
<dbReference type="EMBL" id="JAPUUL010002099">
    <property type="protein sequence ID" value="KAJ8125957.1"/>
    <property type="molecule type" value="Genomic_DNA"/>
</dbReference>
<evidence type="ECO:0000313" key="1">
    <source>
        <dbReference type="EMBL" id="KAJ8125957.1"/>
    </source>
</evidence>
<sequence>MGSAGRTRLAETEAEEGLEDDGAEAPIPFRLNIVVEKPGKGALNIEAMAQDGTILVDNFYYYKDASMAHSSTPEAVHGAEDVYPGPPFPSLDEDLQALVERYLEERGISQALALFIPDYMDLKEQREYQDWLKNVKDFVAA</sequence>
<comment type="caution">
    <text evidence="1">The sequence shown here is derived from an EMBL/GenBank/DDBJ whole genome shotgun (WGS) entry which is preliminary data.</text>
</comment>
<organism evidence="1 2">
    <name type="scientific">Lasiodiplodia mahajangana</name>
    <dbReference type="NCBI Taxonomy" id="1108764"/>
    <lineage>
        <taxon>Eukaryota</taxon>
        <taxon>Fungi</taxon>
        <taxon>Dikarya</taxon>
        <taxon>Ascomycota</taxon>
        <taxon>Pezizomycotina</taxon>
        <taxon>Dothideomycetes</taxon>
        <taxon>Dothideomycetes incertae sedis</taxon>
        <taxon>Botryosphaeriales</taxon>
        <taxon>Botryosphaeriaceae</taxon>
        <taxon>Lasiodiplodia</taxon>
    </lineage>
</organism>
<reference evidence="1" key="1">
    <citation type="submission" date="2022-12" db="EMBL/GenBank/DDBJ databases">
        <title>Genome Sequence of Lasiodiplodia mahajangana.</title>
        <authorList>
            <person name="Buettner E."/>
        </authorList>
    </citation>
    <scope>NUCLEOTIDE SEQUENCE</scope>
    <source>
        <strain evidence="1">VT137</strain>
    </source>
</reference>
<accession>A0ACC2JEY5</accession>
<dbReference type="Proteomes" id="UP001153332">
    <property type="component" value="Unassembled WGS sequence"/>
</dbReference>
<keyword evidence="2" id="KW-1185">Reference proteome</keyword>
<evidence type="ECO:0000313" key="2">
    <source>
        <dbReference type="Proteomes" id="UP001153332"/>
    </source>
</evidence>
<name>A0ACC2JEY5_9PEZI</name>
<proteinExistence type="predicted"/>
<protein>
    <submittedName>
        <fullName evidence="1">Uncharacterized protein</fullName>
    </submittedName>
</protein>